<dbReference type="SMART" id="SM00252">
    <property type="entry name" value="SH2"/>
    <property type="match status" value="1"/>
</dbReference>
<evidence type="ECO:0000313" key="9">
    <source>
        <dbReference type="EMBL" id="NDV31013.1"/>
    </source>
</evidence>
<dbReference type="PANTHER" id="PTHR44329">
    <property type="entry name" value="SERINE/THREONINE-PROTEIN KINASE TNNI3K-RELATED"/>
    <property type="match status" value="1"/>
</dbReference>
<proteinExistence type="predicted"/>
<evidence type="ECO:0000256" key="5">
    <source>
        <dbReference type="ARBA" id="ARBA00023137"/>
    </source>
</evidence>
<keyword evidence="1" id="KW-0808">Transferase</keyword>
<dbReference type="InterPro" id="IPR051681">
    <property type="entry name" value="Ser/Thr_Kinases-Pseudokinases"/>
</dbReference>
<evidence type="ECO:0000256" key="3">
    <source>
        <dbReference type="ARBA" id="ARBA00022777"/>
    </source>
</evidence>
<name>A0A6B2L1X7_9EUKA</name>
<dbReference type="SUPFAM" id="SSF56112">
    <property type="entry name" value="Protein kinase-like (PK-like)"/>
    <property type="match status" value="1"/>
</dbReference>
<evidence type="ECO:0000259" key="7">
    <source>
        <dbReference type="PROSITE" id="PS50001"/>
    </source>
</evidence>
<accession>A0A6B2L1X7</accession>
<dbReference type="AlphaFoldDB" id="A0A6B2L1X7"/>
<keyword evidence="3" id="KW-0418">Kinase</keyword>
<evidence type="ECO:0000256" key="2">
    <source>
        <dbReference type="ARBA" id="ARBA00022741"/>
    </source>
</evidence>
<dbReference type="EMBL" id="GIBP01002044">
    <property type="protein sequence ID" value="NDV31013.1"/>
    <property type="molecule type" value="Transcribed_RNA"/>
</dbReference>
<feature type="domain" description="SH2" evidence="7">
    <location>
        <begin position="386"/>
        <end position="485"/>
    </location>
</feature>
<dbReference type="Pfam" id="PF00017">
    <property type="entry name" value="SH2"/>
    <property type="match status" value="1"/>
</dbReference>
<evidence type="ECO:0000259" key="8">
    <source>
        <dbReference type="PROSITE" id="PS50011"/>
    </source>
</evidence>
<evidence type="ECO:0000256" key="6">
    <source>
        <dbReference type="PROSITE-ProRule" id="PRU00191"/>
    </source>
</evidence>
<organism evidence="9">
    <name type="scientific">Arcella intermedia</name>
    <dbReference type="NCBI Taxonomy" id="1963864"/>
    <lineage>
        <taxon>Eukaryota</taxon>
        <taxon>Amoebozoa</taxon>
        <taxon>Tubulinea</taxon>
        <taxon>Elardia</taxon>
        <taxon>Arcellinida</taxon>
        <taxon>Sphaerothecina</taxon>
        <taxon>Arcellidae</taxon>
        <taxon>Arcella</taxon>
    </lineage>
</organism>
<dbReference type="PROSITE" id="PS50011">
    <property type="entry name" value="PROTEIN_KINASE_DOM"/>
    <property type="match status" value="1"/>
</dbReference>
<keyword evidence="4" id="KW-0067">ATP-binding</keyword>
<dbReference type="SUPFAM" id="SSF55550">
    <property type="entry name" value="SH2 domain"/>
    <property type="match status" value="1"/>
</dbReference>
<dbReference type="Gene3D" id="3.30.505.10">
    <property type="entry name" value="SH2 domain"/>
    <property type="match status" value="1"/>
</dbReference>
<evidence type="ECO:0000256" key="4">
    <source>
        <dbReference type="ARBA" id="ARBA00022840"/>
    </source>
</evidence>
<dbReference type="Pfam" id="PF07714">
    <property type="entry name" value="PK_Tyr_Ser-Thr"/>
    <property type="match status" value="1"/>
</dbReference>
<protein>
    <recommendedName>
        <fullName evidence="10">Non-specific protein-tyrosine kinase</fullName>
    </recommendedName>
</protein>
<dbReference type="InterPro" id="IPR001245">
    <property type="entry name" value="Ser-Thr/Tyr_kinase_cat_dom"/>
</dbReference>
<dbReference type="PANTHER" id="PTHR44329:SF53">
    <property type="entry name" value="DUAL SPECIFICITY PROTEIN KINASE SHKD"/>
    <property type="match status" value="1"/>
</dbReference>
<keyword evidence="6" id="KW-0727">SH2 domain</keyword>
<evidence type="ECO:0000256" key="1">
    <source>
        <dbReference type="ARBA" id="ARBA00022679"/>
    </source>
</evidence>
<dbReference type="Gene3D" id="1.10.510.10">
    <property type="entry name" value="Transferase(Phosphotransferase) domain 1"/>
    <property type="match status" value="1"/>
</dbReference>
<keyword evidence="5" id="KW-0829">Tyrosine-protein kinase</keyword>
<reference evidence="9" key="1">
    <citation type="journal article" date="2020" name="J. Eukaryot. Microbiol.">
        <title>De novo Sequencing, Assembly and Annotation of the Transcriptome for the Free-Living Testate Amoeba Arcella intermedia.</title>
        <authorList>
            <person name="Ribeiro G.M."/>
            <person name="Porfirio-Sousa A.L."/>
            <person name="Maurer-Alcala X.X."/>
            <person name="Katz L.A."/>
            <person name="Lahr D.J.G."/>
        </authorList>
    </citation>
    <scope>NUCLEOTIDE SEQUENCE</scope>
</reference>
<dbReference type="InterPro" id="IPR000980">
    <property type="entry name" value="SH2"/>
</dbReference>
<dbReference type="GO" id="GO:0004713">
    <property type="term" value="F:protein tyrosine kinase activity"/>
    <property type="evidence" value="ECO:0007669"/>
    <property type="project" value="UniProtKB-KW"/>
</dbReference>
<dbReference type="PROSITE" id="PS50001">
    <property type="entry name" value="SH2"/>
    <property type="match status" value="1"/>
</dbReference>
<evidence type="ECO:0008006" key="10">
    <source>
        <dbReference type="Google" id="ProtNLM"/>
    </source>
</evidence>
<dbReference type="InterPro" id="IPR011009">
    <property type="entry name" value="Kinase-like_dom_sf"/>
</dbReference>
<dbReference type="GO" id="GO:0004674">
    <property type="term" value="F:protein serine/threonine kinase activity"/>
    <property type="evidence" value="ECO:0007669"/>
    <property type="project" value="TreeGrafter"/>
</dbReference>
<keyword evidence="2" id="KW-0547">Nucleotide-binding</keyword>
<dbReference type="InterPro" id="IPR036860">
    <property type="entry name" value="SH2_dom_sf"/>
</dbReference>
<dbReference type="InterPro" id="IPR000719">
    <property type="entry name" value="Prot_kinase_dom"/>
</dbReference>
<sequence>MYDIKEEEIQKLRNLSSEQETFSTVYEGCCRNKRVAIKVFKQNLSPEEQEVFLKEISLFGTISHPNICLFMGTLTNHFTIITELMDMNLLQIFKEKEAVSLFTRIYLAKGVALGLNWLHDRVPKIIHGSLTPSNILVNRDYRAKISDFGLYKIKNQSVNLLQGDVDPGDLRWYAPEVLQGEEPTEKSDVYSFGLILWALLTNQIPYATAKTVFELKQLKCVLNQSPPMIECCKSLLDLITECTSPSPTFRPPFKAMIVRLEIILIDIAITDTVGNSFWRKHWRDKITVDWIEFMNAFAVELHLLTNRTPIMTLYNSKSPVLEGTDIPVNIKCLKALLAEPISPDVSTLVVSLELFGKAIGWFGPLESKDKGQKFLERVRCTLLSTWFHGSITTRDSELALHTQPVGTFLVRFSTSSTGAFAISKVAIRNNNKFIQHQRFMHDVAKDNYFIQKEDHVCNCYSSIVELIENEKVSLGLLHPCLGSPYSSILMTEDFKGYVNLNKIKSEN</sequence>
<dbReference type="GO" id="GO:0005524">
    <property type="term" value="F:ATP binding"/>
    <property type="evidence" value="ECO:0007669"/>
    <property type="project" value="UniProtKB-KW"/>
</dbReference>
<feature type="domain" description="Protein kinase" evidence="8">
    <location>
        <begin position="1"/>
        <end position="264"/>
    </location>
</feature>